<dbReference type="Gramene" id="rna-gnl|WGS:JABURB|Cocit.L1265.1">
    <property type="protein sequence ID" value="cds-KAF7845680.1"/>
    <property type="gene ID" value="gene-BT93_L1265"/>
</dbReference>
<reference evidence="1" key="1">
    <citation type="submission" date="2020-05" db="EMBL/GenBank/DDBJ databases">
        <title>WGS assembly of Corymbia citriodora subspecies variegata.</title>
        <authorList>
            <person name="Barry K."/>
            <person name="Hundley H."/>
            <person name="Shu S."/>
            <person name="Jenkins J."/>
            <person name="Grimwood J."/>
            <person name="Baten A."/>
        </authorList>
    </citation>
    <scope>NUCLEOTIDE SEQUENCE</scope>
    <source>
        <strain evidence="1">CV2-018</strain>
    </source>
</reference>
<protein>
    <recommendedName>
        <fullName evidence="3">Helitron helicase-like domain-containing protein</fullName>
    </recommendedName>
</protein>
<dbReference type="Proteomes" id="UP000806378">
    <property type="component" value="Unassembled WGS sequence"/>
</dbReference>
<dbReference type="OrthoDB" id="1727839at2759"/>
<dbReference type="EMBL" id="MU103014">
    <property type="protein sequence ID" value="KAF7845680.1"/>
    <property type="molecule type" value="Genomic_DNA"/>
</dbReference>
<evidence type="ECO:0000313" key="2">
    <source>
        <dbReference type="Proteomes" id="UP000806378"/>
    </source>
</evidence>
<proteinExistence type="predicted"/>
<evidence type="ECO:0008006" key="3">
    <source>
        <dbReference type="Google" id="ProtNLM"/>
    </source>
</evidence>
<dbReference type="PANTHER" id="PTHR45786:SF74">
    <property type="entry name" value="ATP-DEPENDENT DNA HELICASE"/>
    <property type="match status" value="1"/>
</dbReference>
<accession>A0A8T0CEF3</accession>
<name>A0A8T0CEF3_CORYI</name>
<gene>
    <name evidence="1" type="ORF">BT93_L1265</name>
</gene>
<dbReference type="PANTHER" id="PTHR45786">
    <property type="entry name" value="DNA BINDING PROTEIN-LIKE"/>
    <property type="match status" value="1"/>
</dbReference>
<organism evidence="1 2">
    <name type="scientific">Corymbia citriodora subsp. variegata</name>
    <dbReference type="NCBI Taxonomy" id="360336"/>
    <lineage>
        <taxon>Eukaryota</taxon>
        <taxon>Viridiplantae</taxon>
        <taxon>Streptophyta</taxon>
        <taxon>Embryophyta</taxon>
        <taxon>Tracheophyta</taxon>
        <taxon>Spermatophyta</taxon>
        <taxon>Magnoliopsida</taxon>
        <taxon>eudicotyledons</taxon>
        <taxon>Gunneridae</taxon>
        <taxon>Pentapetalae</taxon>
        <taxon>rosids</taxon>
        <taxon>malvids</taxon>
        <taxon>Myrtales</taxon>
        <taxon>Myrtaceae</taxon>
        <taxon>Myrtoideae</taxon>
        <taxon>Eucalypteae</taxon>
        <taxon>Corymbia</taxon>
    </lineage>
</organism>
<comment type="caution">
    <text evidence="1">The sequence shown here is derived from an EMBL/GenBank/DDBJ whole genome shotgun (WGS) entry which is preliminary data.</text>
</comment>
<sequence>MDIKCIHCGEKHFADEKVAHKIENSFNDCCGHGAVKLDDLPEFPETLKSYFEGYHEKSTAFFDRIRNYNSTFSLASFNANLVKFPSRGPYCFKIQGQIYYQMNTALYPNTDEQPSYGQLFIYDAEEAIDYRINRNVNSDRSILTYLEQMMRENNEFAQSFIMMKDEIERQRELRNNESEPELQLLFSLKPGHDKNRYNFQRTNEIAAIFLTTADGDIPESYVTVRNKNTGILQSLSSMDPNVEPMIYPLFYPYGSRGWHRNIRRRVVNVNGKILLITLKMTTIVMIKIDA</sequence>
<keyword evidence="2" id="KW-1185">Reference proteome</keyword>
<evidence type="ECO:0000313" key="1">
    <source>
        <dbReference type="EMBL" id="KAF7845680.1"/>
    </source>
</evidence>
<dbReference type="AlphaFoldDB" id="A0A8T0CEF3"/>